<evidence type="ECO:0000256" key="1">
    <source>
        <dbReference type="ARBA" id="ARBA00023239"/>
    </source>
</evidence>
<evidence type="ECO:0000256" key="2">
    <source>
        <dbReference type="SAM" id="SignalP"/>
    </source>
</evidence>
<dbReference type="Pfam" id="PF01557">
    <property type="entry name" value="FAA_hydrolase"/>
    <property type="match status" value="1"/>
</dbReference>
<dbReference type="GO" id="GO:0005737">
    <property type="term" value="C:cytoplasm"/>
    <property type="evidence" value="ECO:0007669"/>
    <property type="project" value="TreeGrafter"/>
</dbReference>
<proteinExistence type="predicted"/>
<dbReference type="AlphaFoldDB" id="A0A238K590"/>
<evidence type="ECO:0000313" key="5">
    <source>
        <dbReference type="Proteomes" id="UP000207598"/>
    </source>
</evidence>
<keyword evidence="2" id="KW-0732">Signal</keyword>
<dbReference type="GO" id="GO:0008684">
    <property type="term" value="F:2-oxopent-4-enoate hydratase activity"/>
    <property type="evidence" value="ECO:0007669"/>
    <property type="project" value="UniProtKB-EC"/>
</dbReference>
<evidence type="ECO:0000313" key="4">
    <source>
        <dbReference type="EMBL" id="SMX38080.1"/>
    </source>
</evidence>
<organism evidence="4 5">
    <name type="scientific">Maliponia aquimaris</name>
    <dbReference type="NCBI Taxonomy" id="1673631"/>
    <lineage>
        <taxon>Bacteria</taxon>
        <taxon>Pseudomonadati</taxon>
        <taxon>Pseudomonadota</taxon>
        <taxon>Alphaproteobacteria</taxon>
        <taxon>Rhodobacterales</taxon>
        <taxon>Paracoccaceae</taxon>
        <taxon>Maliponia</taxon>
    </lineage>
</organism>
<dbReference type="InterPro" id="IPR036663">
    <property type="entry name" value="Fumarylacetoacetase_C_sf"/>
</dbReference>
<dbReference type="EMBL" id="FXYF01000003">
    <property type="protein sequence ID" value="SMX38080.1"/>
    <property type="molecule type" value="Genomic_DNA"/>
</dbReference>
<feature type="domain" description="Fumarylacetoacetase-like C-terminal" evidence="3">
    <location>
        <begin position="91"/>
        <end position="254"/>
    </location>
</feature>
<dbReference type="RefSeq" id="WP_094020226.1">
    <property type="nucleotide sequence ID" value="NZ_FXYF01000003.1"/>
</dbReference>
<dbReference type="InterPro" id="IPR011234">
    <property type="entry name" value="Fumarylacetoacetase-like_C"/>
</dbReference>
<dbReference type="PANTHER" id="PTHR30143">
    <property type="entry name" value="ACID HYDRATASE"/>
    <property type="match status" value="1"/>
</dbReference>
<dbReference type="InterPro" id="IPR050772">
    <property type="entry name" value="Hydratase-Decarb/MhpD_sf"/>
</dbReference>
<dbReference type="SUPFAM" id="SSF56529">
    <property type="entry name" value="FAH"/>
    <property type="match status" value="1"/>
</dbReference>
<feature type="chain" id="PRO_5012059607" evidence="2">
    <location>
        <begin position="24"/>
        <end position="285"/>
    </location>
</feature>
<dbReference type="Proteomes" id="UP000207598">
    <property type="component" value="Unassembled WGS sequence"/>
</dbReference>
<protein>
    <submittedName>
        <fullName evidence="4">2-keto-4-pentenoate hydratase</fullName>
        <ecNumber evidence="4">4.2.1.80</ecNumber>
    </submittedName>
</protein>
<dbReference type="PANTHER" id="PTHR30143:SF0">
    <property type="entry name" value="2-KETO-4-PENTENOATE HYDRATASE"/>
    <property type="match status" value="1"/>
</dbReference>
<sequence>MTDFRGLLLAGGLVAVGSGAALADCASDAAIETYVADYLSKTPTAALVPDGTMDDAQCTQEKLVDALIPHLGEVIGYKAGLTSKPAQERFGATEPVAGVLYANMMLEDGAAVPVNFGARSLFEADLILVIGDDGINGAATAEEAIMHISAVHPFIELPDIVYAEGQPITDVTLTANGVAARMGVLGAAIPVEDPDVMLAALAAMTVTVRDAEGTVMSEAPGAAVLGNPVNAVLFLMSKGYIMQEGDLISVGSIGPLLAPPQAKGGASVTYVGLPGDPVVTVTFTE</sequence>
<dbReference type="Gene3D" id="3.90.850.10">
    <property type="entry name" value="Fumarylacetoacetase-like, C-terminal domain"/>
    <property type="match status" value="1"/>
</dbReference>
<dbReference type="EC" id="4.2.1.80" evidence="4"/>
<evidence type="ECO:0000259" key="3">
    <source>
        <dbReference type="Pfam" id="PF01557"/>
    </source>
</evidence>
<reference evidence="4 5" key="1">
    <citation type="submission" date="2017-05" db="EMBL/GenBank/DDBJ databases">
        <authorList>
            <person name="Song R."/>
            <person name="Chenine A.L."/>
            <person name="Ruprecht R.M."/>
        </authorList>
    </citation>
    <scope>NUCLEOTIDE SEQUENCE [LARGE SCALE GENOMIC DNA]</scope>
    <source>
        <strain evidence="4 5">CECT 8898</strain>
    </source>
</reference>
<name>A0A238K590_9RHOB</name>
<keyword evidence="5" id="KW-1185">Reference proteome</keyword>
<keyword evidence="1 4" id="KW-0456">Lyase</keyword>
<dbReference type="OrthoDB" id="9792137at2"/>
<accession>A0A238K590</accession>
<gene>
    <name evidence="4" type="primary">mhpD</name>
    <name evidence="4" type="ORF">MAA8898_01365</name>
</gene>
<feature type="signal peptide" evidence="2">
    <location>
        <begin position="1"/>
        <end position="23"/>
    </location>
</feature>